<dbReference type="AlphaFoldDB" id="A0A8S1HGH4"/>
<reference evidence="4" key="1">
    <citation type="submission" date="2020-10" db="EMBL/GenBank/DDBJ databases">
        <authorList>
            <person name="Kikuchi T."/>
        </authorList>
    </citation>
    <scope>NUCLEOTIDE SEQUENCE</scope>
    <source>
        <strain evidence="4">NKZ352</strain>
    </source>
</reference>
<dbReference type="PANTHER" id="PTHR42886">
    <property type="entry name" value="RE40534P-RELATED"/>
    <property type="match status" value="1"/>
</dbReference>
<keyword evidence="2" id="KW-1133">Transmembrane helix</keyword>
<evidence type="ECO:0000313" key="5">
    <source>
        <dbReference type="Proteomes" id="UP000835052"/>
    </source>
</evidence>
<feature type="region of interest" description="Disordered" evidence="1">
    <location>
        <begin position="12"/>
        <end position="33"/>
    </location>
</feature>
<dbReference type="Proteomes" id="UP000835052">
    <property type="component" value="Unassembled WGS sequence"/>
</dbReference>
<feature type="compositionally biased region" description="Polar residues" evidence="1">
    <location>
        <begin position="69"/>
        <end position="104"/>
    </location>
</feature>
<name>A0A8S1HGH4_9PELO</name>
<feature type="compositionally biased region" description="Polar residues" evidence="1">
    <location>
        <begin position="116"/>
        <end position="132"/>
    </location>
</feature>
<sequence>MSYAKSFYAEAKSDVESVASPAQKPSTTQGEVNLSPAQLQEAIRFYRQLNQGQLSAPQLQECEEPERTPVNSSYVDQSGVPQSYNVGYTMTPQKPRNPLQQNFAPFNPQELMAQLQAMSFQKNDASSVPQKSTQEKPAEEPPLPASQEKQIQRGFEKETRYVQPERPRIAVSESGYMFDCSKEKDKARSHEYSAHASISSSNTNAKDFDGAYNKTAPIAESSLSQGPPYRQINPSSTHEPRSGASYKKMTSEYIGMPNENVFFMDVQKNPSYGVTYVTNTVAPSANSIHQEVKGEHSTEQAPISSIPQTPQSRFRGLIRDISSSEAPVAPIIIQHVESSPADTYATNNYGAFRSAMQDVPSEYQMHQLNDLTSSSRKKSRSAFSPACLFSAVHVSQLAKIWFYIFIFVAGSFLLSLFFMCDKEASSSRSEYKEDSKMEKLAKAENRIFANFGIKFLSRFIPVSFKNSVVYTVSVKPEEMERKIEPVVLVHGFGAGVALWGAAIKHLSKNHTVHAFDLLGFGRSSRPTFSKDASTAEAELVQSIEDWRQEMEIEKMFLVAHSFGGYLASAYAIKYPQRVKHLILADPWGFSEKTTDFEQKLRRRTRFLISLLSNFNPLAVLRLSGPYGPQLMKKVRPDLQYRYPSENPDDIYEYIYRCNARKPTGEAAFKSMILPFAWARNPMIRRFQEVDESVPVTFIHGANSWIDPSPAHEILKQRQAGYVDVQIMEHAGHHVYADDTLRFVQIVRDAIDQKKPQNFTGPSLGNPLYS</sequence>
<dbReference type="PANTHER" id="PTHR42886:SF43">
    <property type="entry name" value="ABHYDROLASE DOMAIN-CONTAINING PROTEIN ABHD-5.1-RELATED"/>
    <property type="match status" value="1"/>
</dbReference>
<dbReference type="GO" id="GO:0052689">
    <property type="term" value="F:carboxylic ester hydrolase activity"/>
    <property type="evidence" value="ECO:0007669"/>
    <property type="project" value="TreeGrafter"/>
</dbReference>
<dbReference type="SUPFAM" id="SSF53474">
    <property type="entry name" value="alpha/beta-Hydrolases"/>
    <property type="match status" value="1"/>
</dbReference>
<dbReference type="GO" id="GO:0005739">
    <property type="term" value="C:mitochondrion"/>
    <property type="evidence" value="ECO:0007669"/>
    <property type="project" value="TreeGrafter"/>
</dbReference>
<dbReference type="Pfam" id="PF00561">
    <property type="entry name" value="Abhydrolase_1"/>
    <property type="match status" value="1"/>
</dbReference>
<dbReference type="InterPro" id="IPR000073">
    <property type="entry name" value="AB_hydrolase_1"/>
</dbReference>
<keyword evidence="2" id="KW-0472">Membrane</keyword>
<protein>
    <recommendedName>
        <fullName evidence="3">AB hydrolase-1 domain-containing protein</fullName>
    </recommendedName>
</protein>
<keyword evidence="2" id="KW-0812">Transmembrane</keyword>
<dbReference type="Gene3D" id="3.40.50.1820">
    <property type="entry name" value="alpha/beta hydrolase"/>
    <property type="match status" value="1"/>
</dbReference>
<dbReference type="EMBL" id="CAJGYM010000035">
    <property type="protein sequence ID" value="CAD6193441.1"/>
    <property type="molecule type" value="Genomic_DNA"/>
</dbReference>
<dbReference type="OrthoDB" id="7457040at2759"/>
<feature type="transmembrane region" description="Helical" evidence="2">
    <location>
        <begin position="400"/>
        <end position="420"/>
    </location>
</feature>
<evidence type="ECO:0000259" key="3">
    <source>
        <dbReference type="Pfam" id="PF00561"/>
    </source>
</evidence>
<comment type="caution">
    <text evidence="4">The sequence shown here is derived from an EMBL/GenBank/DDBJ whole genome shotgun (WGS) entry which is preliminary data.</text>
</comment>
<gene>
    <name evidence="4" type="ORF">CAUJ_LOCUS9360</name>
</gene>
<accession>A0A8S1HGH4</accession>
<evidence type="ECO:0000313" key="4">
    <source>
        <dbReference type="EMBL" id="CAD6193441.1"/>
    </source>
</evidence>
<proteinExistence type="predicted"/>
<feature type="compositionally biased region" description="Polar residues" evidence="1">
    <location>
        <begin position="23"/>
        <end position="33"/>
    </location>
</feature>
<dbReference type="GO" id="GO:0055088">
    <property type="term" value="P:lipid homeostasis"/>
    <property type="evidence" value="ECO:0007669"/>
    <property type="project" value="TreeGrafter"/>
</dbReference>
<evidence type="ECO:0000256" key="1">
    <source>
        <dbReference type="SAM" id="MobiDB-lite"/>
    </source>
</evidence>
<feature type="domain" description="AB hydrolase-1" evidence="3">
    <location>
        <begin position="485"/>
        <end position="738"/>
    </location>
</feature>
<dbReference type="GO" id="GO:0005811">
    <property type="term" value="C:lipid droplet"/>
    <property type="evidence" value="ECO:0007669"/>
    <property type="project" value="TreeGrafter"/>
</dbReference>
<dbReference type="GO" id="GO:0006654">
    <property type="term" value="P:phosphatidic acid biosynthetic process"/>
    <property type="evidence" value="ECO:0007669"/>
    <property type="project" value="TreeGrafter"/>
</dbReference>
<keyword evidence="5" id="KW-1185">Reference proteome</keyword>
<dbReference type="GO" id="GO:0042171">
    <property type="term" value="F:lysophosphatidic acid acyltransferase activity"/>
    <property type="evidence" value="ECO:0007669"/>
    <property type="project" value="TreeGrafter"/>
</dbReference>
<dbReference type="PRINTS" id="PR00111">
    <property type="entry name" value="ABHYDROLASE"/>
</dbReference>
<feature type="region of interest" description="Disordered" evidence="1">
    <location>
        <begin position="219"/>
        <end position="245"/>
    </location>
</feature>
<evidence type="ECO:0000256" key="2">
    <source>
        <dbReference type="SAM" id="Phobius"/>
    </source>
</evidence>
<feature type="region of interest" description="Disordered" evidence="1">
    <location>
        <begin position="57"/>
        <end position="150"/>
    </location>
</feature>
<dbReference type="InterPro" id="IPR029058">
    <property type="entry name" value="AB_hydrolase_fold"/>
</dbReference>
<organism evidence="4 5">
    <name type="scientific">Caenorhabditis auriculariae</name>
    <dbReference type="NCBI Taxonomy" id="2777116"/>
    <lineage>
        <taxon>Eukaryota</taxon>
        <taxon>Metazoa</taxon>
        <taxon>Ecdysozoa</taxon>
        <taxon>Nematoda</taxon>
        <taxon>Chromadorea</taxon>
        <taxon>Rhabditida</taxon>
        <taxon>Rhabditina</taxon>
        <taxon>Rhabditomorpha</taxon>
        <taxon>Rhabditoidea</taxon>
        <taxon>Rhabditidae</taxon>
        <taxon>Peloderinae</taxon>
        <taxon>Caenorhabditis</taxon>
    </lineage>
</organism>